<keyword evidence="1" id="KW-0547">Nucleotide-binding</keyword>
<name>S9U955_9TRYP</name>
<dbReference type="Gene3D" id="3.40.50.300">
    <property type="entry name" value="P-loop containing nucleotide triphosphate hydrolases"/>
    <property type="match status" value="1"/>
</dbReference>
<feature type="domain" description="AAA+ ATPase" evidence="3">
    <location>
        <begin position="157"/>
        <end position="406"/>
    </location>
</feature>
<reference evidence="4 5" key="1">
    <citation type="journal article" date="2013" name="PLoS ONE">
        <title>Predicting the Proteins of Angomonas deanei, Strigomonas culicis and Their Respective Endosymbionts Reveals New Aspects of the Trypanosomatidae Family.</title>
        <authorList>
            <person name="Motta M.C."/>
            <person name="Martins A.C."/>
            <person name="de Souza S.S."/>
            <person name="Catta-Preta C.M."/>
            <person name="Silva R."/>
            <person name="Klein C.C."/>
            <person name="de Almeida L.G."/>
            <person name="de Lima Cunha O."/>
            <person name="Ciapina L.P."/>
            <person name="Brocchi M."/>
            <person name="Colabardini A.C."/>
            <person name="de Araujo Lima B."/>
            <person name="Machado C.R."/>
            <person name="de Almeida Soares C.M."/>
            <person name="Probst C.M."/>
            <person name="de Menezes C.B."/>
            <person name="Thompson C.E."/>
            <person name="Bartholomeu D.C."/>
            <person name="Gradia D.F."/>
            <person name="Pavoni D.P."/>
            <person name="Grisard E.C."/>
            <person name="Fantinatti-Garboggini F."/>
            <person name="Marchini F.K."/>
            <person name="Rodrigues-Luiz G.F."/>
            <person name="Wagner G."/>
            <person name="Goldman G.H."/>
            <person name="Fietto J.L."/>
            <person name="Elias M.C."/>
            <person name="Goldman M.H."/>
            <person name="Sagot M.F."/>
            <person name="Pereira M."/>
            <person name="Stoco P.H."/>
            <person name="de Mendonca-Neto R.P."/>
            <person name="Teixeira S.M."/>
            <person name="Maciel T.E."/>
            <person name="de Oliveira Mendes T.A."/>
            <person name="Urmenyi T.P."/>
            <person name="de Souza W."/>
            <person name="Schenkman S."/>
            <person name="de Vasconcelos A.T."/>
        </authorList>
    </citation>
    <scope>NUCLEOTIDE SEQUENCE [LARGE SCALE GENOMIC DNA]</scope>
</reference>
<evidence type="ECO:0000313" key="4">
    <source>
        <dbReference type="EMBL" id="EPY27302.1"/>
    </source>
</evidence>
<dbReference type="SUPFAM" id="SSF52540">
    <property type="entry name" value="P-loop containing nucleoside triphosphate hydrolases"/>
    <property type="match status" value="1"/>
</dbReference>
<dbReference type="InterPro" id="IPR027417">
    <property type="entry name" value="P-loop_NTPase"/>
</dbReference>
<dbReference type="InterPro" id="IPR039421">
    <property type="entry name" value="Type_1_exporter"/>
</dbReference>
<dbReference type="OrthoDB" id="6500128at2759"/>
<keyword evidence="5" id="KW-1185">Reference proteome</keyword>
<organism evidence="4 5">
    <name type="scientific">Strigomonas culicis</name>
    <dbReference type="NCBI Taxonomy" id="28005"/>
    <lineage>
        <taxon>Eukaryota</taxon>
        <taxon>Discoba</taxon>
        <taxon>Euglenozoa</taxon>
        <taxon>Kinetoplastea</taxon>
        <taxon>Metakinetoplastina</taxon>
        <taxon>Trypanosomatida</taxon>
        <taxon>Trypanosomatidae</taxon>
        <taxon>Strigomonadinae</taxon>
        <taxon>Strigomonas</taxon>
    </lineage>
</organism>
<dbReference type="AlphaFoldDB" id="S9U955"/>
<dbReference type="GO" id="GO:0005524">
    <property type="term" value="F:ATP binding"/>
    <property type="evidence" value="ECO:0007669"/>
    <property type="project" value="UniProtKB-KW"/>
</dbReference>
<dbReference type="GO" id="GO:0016887">
    <property type="term" value="F:ATP hydrolysis activity"/>
    <property type="evidence" value="ECO:0007669"/>
    <property type="project" value="InterPro"/>
</dbReference>
<comment type="caution">
    <text evidence="4">The sequence shown here is derived from an EMBL/GenBank/DDBJ whole genome shotgun (WGS) entry which is preliminary data.</text>
</comment>
<gene>
    <name evidence="4" type="ORF">STCU_05819</name>
</gene>
<dbReference type="EMBL" id="ATMH01005819">
    <property type="protein sequence ID" value="EPY27302.1"/>
    <property type="molecule type" value="Genomic_DNA"/>
</dbReference>
<dbReference type="PANTHER" id="PTHR24221">
    <property type="entry name" value="ATP-BINDING CASSETTE SUB-FAMILY B"/>
    <property type="match status" value="1"/>
</dbReference>
<dbReference type="Proteomes" id="UP000015354">
    <property type="component" value="Unassembled WGS sequence"/>
</dbReference>
<dbReference type="InterPro" id="IPR003593">
    <property type="entry name" value="AAA+_ATPase"/>
</dbReference>
<evidence type="ECO:0000259" key="3">
    <source>
        <dbReference type="SMART" id="SM00382"/>
    </source>
</evidence>
<dbReference type="Pfam" id="PF00005">
    <property type="entry name" value="ABC_tran"/>
    <property type="match status" value="1"/>
</dbReference>
<sequence>MLHVSGAADAVEGALDVLTEAGEVCGMVLHNAYKARVLEQVLQPAAFEHGSHQERRYLRNYVTRTAHLPLEAATPLPEVRQRTGMSRQVSFMMDGRPPVAREPPPVDLCDTTIYRALTIHQIIFRNVQFRYAATRTEDALAQPFSATVTLRERHAAHGRFVCLQGPPGAGKSTLCALLLALYPAEGGAPASAEEAAAPAIELVLGNRPTLSTSCSQASIAVASPLVPRPAVLSNSSVQVHAALDDIPTDVLRGRLFSYVPQTPTLFHNATVAQNVSMQGYVSMTTDHVLSKVERCLMAAQCDFVQRLPQGALTRVSSAGAGWSPANTDGNSAAARRTLARLSADQAQRLMLARAFYQGGDVLLMDEPTLTVDPRMAEVLAQQWKELLRSGVIKGIVCFTTDPTLLKYADEVLDV</sequence>
<dbReference type="SMART" id="SM00382">
    <property type="entry name" value="AAA"/>
    <property type="match status" value="1"/>
</dbReference>
<evidence type="ECO:0000313" key="5">
    <source>
        <dbReference type="Proteomes" id="UP000015354"/>
    </source>
</evidence>
<proteinExistence type="predicted"/>
<accession>S9U955</accession>
<dbReference type="PANTHER" id="PTHR24221:SF503">
    <property type="entry name" value="MITOCHONDRIAL POTASSIUM CHANNEL ATP-BINDING SUBUNIT"/>
    <property type="match status" value="1"/>
</dbReference>
<protein>
    <recommendedName>
        <fullName evidence="3">AAA+ ATPase domain-containing protein</fullName>
    </recommendedName>
</protein>
<dbReference type="GO" id="GO:0016020">
    <property type="term" value="C:membrane"/>
    <property type="evidence" value="ECO:0007669"/>
    <property type="project" value="TreeGrafter"/>
</dbReference>
<evidence type="ECO:0000256" key="2">
    <source>
        <dbReference type="ARBA" id="ARBA00022840"/>
    </source>
</evidence>
<evidence type="ECO:0000256" key="1">
    <source>
        <dbReference type="ARBA" id="ARBA00022741"/>
    </source>
</evidence>
<dbReference type="GO" id="GO:0042626">
    <property type="term" value="F:ATPase-coupled transmembrane transporter activity"/>
    <property type="evidence" value="ECO:0007669"/>
    <property type="project" value="TreeGrafter"/>
</dbReference>
<dbReference type="InterPro" id="IPR003439">
    <property type="entry name" value="ABC_transporter-like_ATP-bd"/>
</dbReference>
<keyword evidence="2" id="KW-0067">ATP-binding</keyword>